<accession>A0L447</accession>
<reference evidence="2" key="1">
    <citation type="journal article" date="2009" name="Appl. Environ. Microbiol.">
        <title>Complete genome sequence of the chemolithoautotrophic marine magnetotactic coccus strain MC-1.</title>
        <authorList>
            <person name="Schubbe S."/>
            <person name="Williams T.J."/>
            <person name="Xie G."/>
            <person name="Kiss H.E."/>
            <person name="Brettin T.S."/>
            <person name="Martinez D."/>
            <person name="Ross C.A."/>
            <person name="Schuler D."/>
            <person name="Cox B.L."/>
            <person name="Nealson K.H."/>
            <person name="Bazylinski D.A."/>
        </authorList>
    </citation>
    <scope>NUCLEOTIDE SEQUENCE [LARGE SCALE GENOMIC DNA]</scope>
    <source>
        <strain evidence="2">ATCC BAA-1437 / JCM 17883 / MC-1</strain>
    </source>
</reference>
<dbReference type="AlphaFoldDB" id="A0L447"/>
<organism evidence="1 2">
    <name type="scientific">Magnetococcus marinus (strain ATCC BAA-1437 / JCM 17883 / MC-1)</name>
    <dbReference type="NCBI Taxonomy" id="156889"/>
    <lineage>
        <taxon>Bacteria</taxon>
        <taxon>Pseudomonadati</taxon>
        <taxon>Pseudomonadota</taxon>
        <taxon>Magnetococcia</taxon>
        <taxon>Magnetococcales</taxon>
        <taxon>Magnetococcaceae</taxon>
        <taxon>Magnetococcus</taxon>
    </lineage>
</organism>
<evidence type="ECO:0000313" key="1">
    <source>
        <dbReference type="EMBL" id="ABK42740.1"/>
    </source>
</evidence>
<dbReference type="EMBL" id="CP000471">
    <property type="protein sequence ID" value="ABK42740.1"/>
    <property type="molecule type" value="Genomic_DNA"/>
</dbReference>
<proteinExistence type="predicted"/>
<dbReference type="Proteomes" id="UP000002586">
    <property type="component" value="Chromosome"/>
</dbReference>
<dbReference type="HOGENOM" id="CLU_2523582_0_0_5"/>
<evidence type="ECO:0000313" key="2">
    <source>
        <dbReference type="Proteomes" id="UP000002586"/>
    </source>
</evidence>
<protein>
    <submittedName>
        <fullName evidence="1">Uncharacterized protein</fullName>
    </submittedName>
</protein>
<gene>
    <name evidence="1" type="ordered locus">Mmc1_0213</name>
</gene>
<dbReference type="KEGG" id="mgm:Mmc1_0213"/>
<name>A0L447_MAGMM</name>
<sequence length="84" mass="9320">MVYLLPIPVELYVRSLYGDGHNIGPENGNALSSRMTHGSICNAVTTFITLIDGNQFADLMVRYSVGCLDEEILYIKKIDASFFS</sequence>
<reference evidence="1 2" key="2">
    <citation type="journal article" date="2012" name="Int. J. Syst. Evol. Microbiol.">
        <title>Magnetococcus marinus gen. nov., sp. nov., a marine, magnetotactic bacterium that represents a novel lineage (Magnetococcaceae fam. nov.; Magnetococcales ord. nov.) at the base of the Alphaproteobacteria.</title>
        <authorList>
            <person name="Bazylinski D.A."/>
            <person name="Williams T.J."/>
            <person name="Lefevre C.T."/>
            <person name="Berg R.J."/>
            <person name="Zhang C.L."/>
            <person name="Bowser S.S."/>
            <person name="Dean A.J."/>
            <person name="Beveridge T.J."/>
        </authorList>
    </citation>
    <scope>NUCLEOTIDE SEQUENCE [LARGE SCALE GENOMIC DNA]</scope>
    <source>
        <strain evidence="2">ATCC BAA-1437 / JCM 17883 / MC-1</strain>
    </source>
</reference>
<dbReference type="eggNOG" id="COG1715">
    <property type="taxonomic scope" value="Bacteria"/>
</dbReference>
<keyword evidence="2" id="KW-1185">Reference proteome</keyword>